<dbReference type="Proteomes" id="UP000321225">
    <property type="component" value="Unassembled WGS sequence"/>
</dbReference>
<sequence length="387" mass="42750">MTDTPRPRILCISFSDIRSDARVLRQLEVLTGHGDVTTLSYGERPDAAVDHIEIDRALPSLPQTIPGVLKLALRRFRSVALDAPAVKAARAALGTREFDIVVANEARALPLAVLVHGSPRIWCDLHEWAPAERSHVLSWRLLVAPFMNWVCRTYLPEVDAATTVNASIAALYEEQYGVPTEIVRNAIAYLPDLSPSLVAPECIRLVHSGGAVPGRNIEAIIDAVDLLGDGYTLDLYLIPSRQAEQYWRKLNERIEASPRTALHPAVSPTELPKTLNSYDLGVYLLPPHTPNHRLMLPNKFFDFVQGRLGFVFGPSVETDRLIREHDLGVIADGYTAEDLADAIRRLSTDDVRRFKQKTDDVAELLSSESDVAVEHGVIARLIAQGAS</sequence>
<dbReference type="InterPro" id="IPR028098">
    <property type="entry name" value="Glyco_trans_4-like_N"/>
</dbReference>
<proteinExistence type="predicted"/>
<keyword evidence="5" id="KW-1185">Reference proteome</keyword>
<organism evidence="4 5">
    <name type="scientific">Microbacterium aerolatum</name>
    <dbReference type="NCBI Taxonomy" id="153731"/>
    <lineage>
        <taxon>Bacteria</taxon>
        <taxon>Bacillati</taxon>
        <taxon>Actinomycetota</taxon>
        <taxon>Actinomycetes</taxon>
        <taxon>Micrococcales</taxon>
        <taxon>Microbacteriaceae</taxon>
        <taxon>Microbacterium</taxon>
    </lineage>
</organism>
<dbReference type="Gene3D" id="3.40.50.2000">
    <property type="entry name" value="Glycogen Phosphorylase B"/>
    <property type="match status" value="2"/>
</dbReference>
<evidence type="ECO:0000259" key="3">
    <source>
        <dbReference type="Pfam" id="PF13439"/>
    </source>
</evidence>
<keyword evidence="2" id="KW-0808">Transferase</keyword>
<dbReference type="RefSeq" id="WP_147037624.1">
    <property type="nucleotide sequence ID" value="NZ_BJUW01000001.1"/>
</dbReference>
<dbReference type="SUPFAM" id="SSF53756">
    <property type="entry name" value="UDP-Glycosyltransferase/glycogen phosphorylase"/>
    <property type="match status" value="1"/>
</dbReference>
<protein>
    <recommendedName>
        <fullName evidence="3">Glycosyltransferase subfamily 4-like N-terminal domain-containing protein</fullName>
    </recommendedName>
</protein>
<comment type="caution">
    <text evidence="4">The sequence shown here is derived from an EMBL/GenBank/DDBJ whole genome shotgun (WGS) entry which is preliminary data.</text>
</comment>
<keyword evidence="1" id="KW-0328">Glycosyltransferase</keyword>
<feature type="domain" description="Glycosyltransferase subfamily 4-like N-terminal" evidence="3">
    <location>
        <begin position="63"/>
        <end position="186"/>
    </location>
</feature>
<evidence type="ECO:0000256" key="2">
    <source>
        <dbReference type="ARBA" id="ARBA00022679"/>
    </source>
</evidence>
<evidence type="ECO:0000256" key="1">
    <source>
        <dbReference type="ARBA" id="ARBA00022676"/>
    </source>
</evidence>
<dbReference type="AlphaFoldDB" id="A0A511AE86"/>
<gene>
    <name evidence="4" type="ORF">MAE01_01270</name>
</gene>
<evidence type="ECO:0000313" key="4">
    <source>
        <dbReference type="EMBL" id="GEK84951.1"/>
    </source>
</evidence>
<reference evidence="4 5" key="1">
    <citation type="submission" date="2019-07" db="EMBL/GenBank/DDBJ databases">
        <title>Whole genome shotgun sequence of Microbacterium aerolatum NBRC 103071.</title>
        <authorList>
            <person name="Hosoyama A."/>
            <person name="Uohara A."/>
            <person name="Ohji S."/>
            <person name="Ichikawa N."/>
        </authorList>
    </citation>
    <scope>NUCLEOTIDE SEQUENCE [LARGE SCALE GENOMIC DNA]</scope>
    <source>
        <strain evidence="4 5">NBRC 103071</strain>
    </source>
</reference>
<evidence type="ECO:0000313" key="5">
    <source>
        <dbReference type="Proteomes" id="UP000321225"/>
    </source>
</evidence>
<accession>A0A511AE86</accession>
<dbReference type="OrthoDB" id="9813214at2"/>
<name>A0A511AE86_9MICO</name>
<dbReference type="EMBL" id="BJUW01000001">
    <property type="protein sequence ID" value="GEK84951.1"/>
    <property type="molecule type" value="Genomic_DNA"/>
</dbReference>
<dbReference type="Pfam" id="PF13439">
    <property type="entry name" value="Glyco_transf_4"/>
    <property type="match status" value="1"/>
</dbReference>